<dbReference type="EMBL" id="CP035493">
    <property type="protein sequence ID" value="QAY69992.1"/>
    <property type="molecule type" value="Genomic_DNA"/>
</dbReference>
<accession>A0A4P6F334</accession>
<evidence type="ECO:0000313" key="1">
    <source>
        <dbReference type="EMBL" id="QAY69992.1"/>
    </source>
</evidence>
<proteinExistence type="predicted"/>
<dbReference type="AlphaFoldDB" id="A0A4P6F334"/>
<reference evidence="1 2" key="1">
    <citation type="submission" date="2019-01" db="EMBL/GenBank/DDBJ databases">
        <title>Genome sequencing of strain FW10M-9.</title>
        <authorList>
            <person name="Heo J."/>
            <person name="Kim S.-J."/>
            <person name="Kim J.-S."/>
            <person name="Hong S.-B."/>
            <person name="Kwon S.-W."/>
        </authorList>
    </citation>
    <scope>NUCLEOTIDE SEQUENCE [LARGE SCALE GENOMIC DNA]</scope>
    <source>
        <strain evidence="1 2">FW10M-9</strain>
    </source>
</reference>
<sequence>MAYTTNAGWLRLLLADVGASQVLADDQVGGYLGAYGLNPETDVTVRGDVRRAAADALDAIATSESLIGKVVRTADGLSTDGTKVAADLRAHAARMRDLAVRDDDQQGIDDGGFLGIAEFEPYPW</sequence>
<gene>
    <name evidence="1" type="ORF">ET471_08075</name>
</gene>
<protein>
    <submittedName>
        <fullName evidence="1">Uncharacterized protein</fullName>
    </submittedName>
</protein>
<dbReference type="KEGG" id="xya:ET471_08075"/>
<organism evidence="1 2">
    <name type="scientific">Xylanimonas protaetiae</name>
    <dbReference type="NCBI Taxonomy" id="2509457"/>
    <lineage>
        <taxon>Bacteria</taxon>
        <taxon>Bacillati</taxon>
        <taxon>Actinomycetota</taxon>
        <taxon>Actinomycetes</taxon>
        <taxon>Micrococcales</taxon>
        <taxon>Promicromonosporaceae</taxon>
        <taxon>Xylanimonas</taxon>
    </lineage>
</organism>
<keyword evidence="2" id="KW-1185">Reference proteome</keyword>
<dbReference type="OrthoDB" id="4946577at2"/>
<dbReference type="RefSeq" id="WP_129187505.1">
    <property type="nucleotide sequence ID" value="NZ_CP035493.1"/>
</dbReference>
<name>A0A4P6F334_9MICO</name>
<dbReference type="Proteomes" id="UP000292118">
    <property type="component" value="Chromosome"/>
</dbReference>
<evidence type="ECO:0000313" key="2">
    <source>
        <dbReference type="Proteomes" id="UP000292118"/>
    </source>
</evidence>